<reference evidence="11" key="1">
    <citation type="submission" date="2022-12" db="EMBL/GenBank/DDBJ databases">
        <title>Reference genome sequencing for broad-spectrum identification of bacterial and archaeal isolates by mass spectrometry.</title>
        <authorList>
            <person name="Sekiguchi Y."/>
            <person name="Tourlousse D.M."/>
        </authorList>
    </citation>
    <scope>NUCLEOTIDE SEQUENCE</scope>
    <source>
        <strain evidence="11">TSL-P1</strain>
    </source>
</reference>
<proteinExistence type="inferred from homology"/>
<feature type="binding site" evidence="6">
    <location>
        <begin position="137"/>
        <end position="138"/>
    </location>
    <ligand>
        <name>S-methyl-5'-thioadenosine</name>
        <dbReference type="ChEBI" id="CHEBI:17509"/>
    </ligand>
</feature>
<evidence type="ECO:0000259" key="10">
    <source>
        <dbReference type="PROSITE" id="PS51006"/>
    </source>
</evidence>
<dbReference type="PROSITE" id="PS01330">
    <property type="entry name" value="PABS_1"/>
    <property type="match status" value="1"/>
</dbReference>
<dbReference type="AlphaFoldDB" id="A0A9W6GCW1"/>
<dbReference type="FunFam" id="2.30.140.10:FF:000023">
    <property type="entry name" value="Polyamine aminopropyltransferase 1"/>
    <property type="match status" value="1"/>
</dbReference>
<comment type="function">
    <text evidence="6">Catalyzes the irreversible transfer of a propylamine group from the amino donor S-adenosylmethioninamine (decarboxy-AdoMet) to putrescine (1,4-diaminobutane) to yield spermidine.</text>
</comment>
<comment type="caution">
    <text evidence="6">Lacks conserved residue(s) required for the propagation of feature annotation.</text>
</comment>
<keyword evidence="4 6" id="KW-0745">Spermidine biosynthesis</keyword>
<dbReference type="Pfam" id="PF01564">
    <property type="entry name" value="Spermine_synth"/>
    <property type="match status" value="1"/>
</dbReference>
<name>A0A9W6GCW1_9BACT</name>
<comment type="catalytic activity">
    <reaction evidence="6 9">
        <text>S-adenosyl 3-(methylsulfanyl)propylamine + putrescine = S-methyl-5'-thioadenosine + spermidine + H(+)</text>
        <dbReference type="Rhea" id="RHEA:12721"/>
        <dbReference type="ChEBI" id="CHEBI:15378"/>
        <dbReference type="ChEBI" id="CHEBI:17509"/>
        <dbReference type="ChEBI" id="CHEBI:57443"/>
        <dbReference type="ChEBI" id="CHEBI:57834"/>
        <dbReference type="ChEBI" id="CHEBI:326268"/>
        <dbReference type="EC" id="2.5.1.16"/>
    </reaction>
</comment>
<dbReference type="InterPro" id="IPR001045">
    <property type="entry name" value="Spermi_synthase"/>
</dbReference>
<evidence type="ECO:0000256" key="7">
    <source>
        <dbReference type="PROSITE-ProRule" id="PRU00354"/>
    </source>
</evidence>
<evidence type="ECO:0000256" key="9">
    <source>
        <dbReference type="RuleBase" id="RU003837"/>
    </source>
</evidence>
<dbReference type="CDD" id="cd02440">
    <property type="entry name" value="AdoMet_MTases"/>
    <property type="match status" value="1"/>
</dbReference>
<dbReference type="FunFam" id="3.40.50.150:FF:000056">
    <property type="entry name" value="Polyamine aminopropyltransferase"/>
    <property type="match status" value="1"/>
</dbReference>
<evidence type="ECO:0000256" key="1">
    <source>
        <dbReference type="ARBA" id="ARBA00007867"/>
    </source>
</evidence>
<dbReference type="GO" id="GO:0004766">
    <property type="term" value="F:spermidine synthase activity"/>
    <property type="evidence" value="ECO:0007669"/>
    <property type="project" value="UniProtKB-UniRule"/>
</dbReference>
<keyword evidence="5 6" id="KW-0620">Polyamine biosynthesis</keyword>
<keyword evidence="2" id="KW-0963">Cytoplasm</keyword>
<dbReference type="GO" id="GO:0008295">
    <property type="term" value="P:spermidine biosynthetic process"/>
    <property type="evidence" value="ECO:0007669"/>
    <property type="project" value="UniProtKB-UniRule"/>
</dbReference>
<dbReference type="PANTHER" id="PTHR11558">
    <property type="entry name" value="SPERMIDINE/SPERMINE SYNTHASE"/>
    <property type="match status" value="1"/>
</dbReference>
<dbReference type="EC" id="2.5.1.16" evidence="6"/>
<dbReference type="NCBIfam" id="NF037959">
    <property type="entry name" value="MFS_SpdSyn"/>
    <property type="match status" value="1"/>
</dbReference>
<dbReference type="Gene3D" id="2.30.140.10">
    <property type="entry name" value="Spermidine synthase, tetramerisation domain"/>
    <property type="match status" value="1"/>
</dbReference>
<evidence type="ECO:0000313" key="11">
    <source>
        <dbReference type="EMBL" id="GLI52868.1"/>
    </source>
</evidence>
<evidence type="ECO:0000256" key="4">
    <source>
        <dbReference type="ARBA" id="ARBA00023066"/>
    </source>
</evidence>
<evidence type="ECO:0000256" key="2">
    <source>
        <dbReference type="ARBA" id="ARBA00022490"/>
    </source>
</evidence>
<dbReference type="InterPro" id="IPR030373">
    <property type="entry name" value="PABS_CS"/>
</dbReference>
<comment type="caution">
    <text evidence="11">The sequence shown here is derived from an EMBL/GenBank/DDBJ whole genome shotgun (WGS) entry which is preliminary data.</text>
</comment>
<organism evidence="11 12">
    <name type="scientific">Thermodesulfovibrio yellowstonii</name>
    <dbReference type="NCBI Taxonomy" id="28262"/>
    <lineage>
        <taxon>Bacteria</taxon>
        <taxon>Pseudomonadati</taxon>
        <taxon>Nitrospirota</taxon>
        <taxon>Thermodesulfovibrionia</taxon>
        <taxon>Thermodesulfovibrionales</taxon>
        <taxon>Thermodesulfovibrionaceae</taxon>
        <taxon>Thermodesulfovibrio</taxon>
    </lineage>
</organism>
<comment type="subunit">
    <text evidence="6">Homodimer or homotetramer.</text>
</comment>
<dbReference type="PROSITE" id="PS51006">
    <property type="entry name" value="PABS_2"/>
    <property type="match status" value="1"/>
</dbReference>
<dbReference type="GO" id="GO:0005829">
    <property type="term" value="C:cytosol"/>
    <property type="evidence" value="ECO:0007669"/>
    <property type="project" value="TreeGrafter"/>
</dbReference>
<keyword evidence="12" id="KW-1185">Reference proteome</keyword>
<feature type="binding site" evidence="6">
    <location>
        <position position="62"/>
    </location>
    <ligand>
        <name>spermidine</name>
        <dbReference type="ChEBI" id="CHEBI:57834"/>
    </ligand>
</feature>
<evidence type="ECO:0000256" key="8">
    <source>
        <dbReference type="RuleBase" id="RU003836"/>
    </source>
</evidence>
<dbReference type="InterPro" id="IPR029063">
    <property type="entry name" value="SAM-dependent_MTases_sf"/>
</dbReference>
<feature type="binding site" evidence="6">
    <location>
        <position position="106"/>
    </location>
    <ligand>
        <name>S-methyl-5'-thioadenosine</name>
        <dbReference type="ChEBI" id="CHEBI:17509"/>
    </ligand>
</feature>
<dbReference type="InterPro" id="IPR037163">
    <property type="entry name" value="Spermidine_synt_N_sf"/>
</dbReference>
<evidence type="ECO:0000256" key="6">
    <source>
        <dbReference type="HAMAP-Rule" id="MF_00198"/>
    </source>
</evidence>
<gene>
    <name evidence="6 11" type="primary">speE</name>
    <name evidence="11" type="ORF">TISLANDTSLP1_05610</name>
</gene>
<dbReference type="NCBIfam" id="NF002010">
    <property type="entry name" value="PRK00811.1"/>
    <property type="match status" value="1"/>
</dbReference>
<dbReference type="InterPro" id="IPR035246">
    <property type="entry name" value="Spermidine_synt_N"/>
</dbReference>
<feature type="domain" description="PABS" evidence="10">
    <location>
        <begin position="1"/>
        <end position="235"/>
    </location>
</feature>
<protein>
    <recommendedName>
        <fullName evidence="6">Polyamine aminopropyltransferase</fullName>
    </recommendedName>
    <alternativeName>
        <fullName evidence="6">Putrescine aminopropyltransferase</fullName>
        <shortName evidence="6">PAPT</shortName>
    </alternativeName>
    <alternativeName>
        <fullName evidence="6">Spermidine synthase</fullName>
        <shortName evidence="6">SPDS</shortName>
        <shortName evidence="6">SPDSY</shortName>
        <ecNumber evidence="6">2.5.1.16</ecNumber>
    </alternativeName>
</protein>
<comment type="pathway">
    <text evidence="6">Amine and polyamine biosynthesis; spermidine biosynthesis; spermidine from putrescine: step 1/1.</text>
</comment>
<feature type="active site" description="Proton acceptor" evidence="6 7">
    <location>
        <position position="155"/>
    </location>
</feature>
<dbReference type="Gene3D" id="3.40.50.150">
    <property type="entry name" value="Vaccinia Virus protein VP39"/>
    <property type="match status" value="1"/>
</dbReference>
<dbReference type="EMBL" id="BSDX01000001">
    <property type="protein sequence ID" value="GLI52868.1"/>
    <property type="molecule type" value="Genomic_DNA"/>
</dbReference>
<dbReference type="Pfam" id="PF17284">
    <property type="entry name" value="Spermine_synt_N"/>
    <property type="match status" value="1"/>
</dbReference>
<evidence type="ECO:0000256" key="3">
    <source>
        <dbReference type="ARBA" id="ARBA00022679"/>
    </source>
</evidence>
<dbReference type="Proteomes" id="UP001144297">
    <property type="component" value="Unassembled WGS sequence"/>
</dbReference>
<feature type="binding site" evidence="6">
    <location>
        <position position="86"/>
    </location>
    <ligand>
        <name>spermidine</name>
        <dbReference type="ChEBI" id="CHEBI:57834"/>
    </ligand>
</feature>
<dbReference type="SUPFAM" id="SSF53335">
    <property type="entry name" value="S-adenosyl-L-methionine-dependent methyltransferases"/>
    <property type="match status" value="1"/>
</dbReference>
<dbReference type="HAMAP" id="MF_00198">
    <property type="entry name" value="Spermidine_synth"/>
    <property type="match status" value="1"/>
</dbReference>
<evidence type="ECO:0000256" key="5">
    <source>
        <dbReference type="ARBA" id="ARBA00023115"/>
    </source>
</evidence>
<keyword evidence="3 6" id="KW-0808">Transferase</keyword>
<evidence type="ECO:0000313" key="12">
    <source>
        <dbReference type="Proteomes" id="UP001144297"/>
    </source>
</evidence>
<feature type="binding site" evidence="6">
    <location>
        <begin position="155"/>
        <end position="158"/>
    </location>
    <ligand>
        <name>spermidine</name>
        <dbReference type="ChEBI" id="CHEBI:57834"/>
    </ligand>
</feature>
<accession>A0A9W6GCW1</accession>
<sequence length="278" mass="32142">MIKFFEKDPYAPIQYVYEVEKVLYKGKSKFQEIMVFENPYFGKILVLDGVVQLTERDEFIYHEMLTHVLMHAHPEAKNVAVIGGGDGGAVREVLKHDSVKKLYFIEIDEEVIKVSKEFFPSVSSAIDDSRVEIRCMDGAEFIKEMKNSLDVIIVDSTDIIGFAKSLFTVEFFKFVRDALTENGMFVTLSESLIFHRELVYEVQNSMKLIFPIVELYTASIATYAGNWWSFSVGSKSLDPREIRKPVKIETKLYTADLHKSCFLPRDIYKKLLNKELIW</sequence>
<dbReference type="PANTHER" id="PTHR11558:SF11">
    <property type="entry name" value="SPERMIDINE SYNTHASE"/>
    <property type="match status" value="1"/>
</dbReference>
<feature type="binding site" evidence="6">
    <location>
        <position position="31"/>
    </location>
    <ligand>
        <name>S-methyl-5'-thioadenosine</name>
        <dbReference type="ChEBI" id="CHEBI:17509"/>
    </ligand>
</feature>
<comment type="similarity">
    <text evidence="1 6 8">Belongs to the spermidine/spermine synthase family.</text>
</comment>
<dbReference type="InterPro" id="IPR030374">
    <property type="entry name" value="PABS"/>
</dbReference>
<dbReference type="NCBIfam" id="TIGR00417">
    <property type="entry name" value="speE"/>
    <property type="match status" value="1"/>
</dbReference>